<dbReference type="Gene3D" id="3.40.50.720">
    <property type="entry name" value="NAD(P)-binding Rossmann-like Domain"/>
    <property type="match status" value="1"/>
</dbReference>
<dbReference type="InterPro" id="IPR036291">
    <property type="entry name" value="NAD(P)-bd_dom_sf"/>
</dbReference>
<dbReference type="PANTHER" id="PTHR24322:SF736">
    <property type="entry name" value="RETINOL DEHYDROGENASE 10"/>
    <property type="match status" value="1"/>
</dbReference>
<accession>A0A6J6F9C2</accession>
<evidence type="ECO:0000256" key="2">
    <source>
        <dbReference type="ARBA" id="ARBA00023002"/>
    </source>
</evidence>
<evidence type="ECO:0000256" key="1">
    <source>
        <dbReference type="ARBA" id="ARBA00006484"/>
    </source>
</evidence>
<dbReference type="EMBL" id="CAEZTS010000087">
    <property type="protein sequence ID" value="CAB4581298.1"/>
    <property type="molecule type" value="Genomic_DNA"/>
</dbReference>
<dbReference type="PRINTS" id="PR00081">
    <property type="entry name" value="GDHRDH"/>
</dbReference>
<dbReference type="SUPFAM" id="SSF51735">
    <property type="entry name" value="NAD(P)-binding Rossmann-fold domains"/>
    <property type="match status" value="1"/>
</dbReference>
<dbReference type="Pfam" id="PF00106">
    <property type="entry name" value="adh_short"/>
    <property type="match status" value="1"/>
</dbReference>
<dbReference type="InterPro" id="IPR020904">
    <property type="entry name" value="Sc_DH/Rdtase_CS"/>
</dbReference>
<gene>
    <name evidence="3" type="ORF">UFOPK1722_01060</name>
</gene>
<organism evidence="3">
    <name type="scientific">freshwater metagenome</name>
    <dbReference type="NCBI Taxonomy" id="449393"/>
    <lineage>
        <taxon>unclassified sequences</taxon>
        <taxon>metagenomes</taxon>
        <taxon>ecological metagenomes</taxon>
    </lineage>
</organism>
<name>A0A6J6F9C2_9ZZZZ</name>
<dbReference type="PANTHER" id="PTHR24322">
    <property type="entry name" value="PKSB"/>
    <property type="match status" value="1"/>
</dbReference>
<comment type="similarity">
    <text evidence="1">Belongs to the short-chain dehydrogenases/reductases (SDR) family.</text>
</comment>
<dbReference type="GO" id="GO:0016616">
    <property type="term" value="F:oxidoreductase activity, acting on the CH-OH group of donors, NAD or NADP as acceptor"/>
    <property type="evidence" value="ECO:0007669"/>
    <property type="project" value="TreeGrafter"/>
</dbReference>
<sequence length="275" mass="28931">MELNGAGTVVTGASGGIGDALVRRFHAAGAKVVASDVNNEGISALATELNAIRPNSVLAVTADVSTEDGNRELVSVARHFLESDGGPGIDLFFANAGVGGGTLLESTTESQWDLAFAVNVHAHRWAMKHLVGDWLARGRGYFCSTASAAGLLSQIGSGPYSVTKHAAVAFAEWVSITYGDRGVKVSCLCPQGVNTNMLRQSDDSGFAGATNVVRAAGVVLEPSEVADVVARAIADERFLILPHPEVADYEQRKAADRERWLAGMRKLQARVFGSH</sequence>
<reference evidence="3" key="1">
    <citation type="submission" date="2020-05" db="EMBL/GenBank/DDBJ databases">
        <authorList>
            <person name="Chiriac C."/>
            <person name="Salcher M."/>
            <person name="Ghai R."/>
            <person name="Kavagutti S V."/>
        </authorList>
    </citation>
    <scope>NUCLEOTIDE SEQUENCE</scope>
</reference>
<evidence type="ECO:0000313" key="3">
    <source>
        <dbReference type="EMBL" id="CAB4581298.1"/>
    </source>
</evidence>
<keyword evidence="2" id="KW-0560">Oxidoreductase</keyword>
<protein>
    <submittedName>
        <fullName evidence="3">Unannotated protein</fullName>
    </submittedName>
</protein>
<dbReference type="AlphaFoldDB" id="A0A6J6F9C2"/>
<dbReference type="PROSITE" id="PS00061">
    <property type="entry name" value="ADH_SHORT"/>
    <property type="match status" value="1"/>
</dbReference>
<dbReference type="InterPro" id="IPR002347">
    <property type="entry name" value="SDR_fam"/>
</dbReference>
<proteinExistence type="inferred from homology"/>